<feature type="compositionally biased region" description="Basic residues" evidence="2">
    <location>
        <begin position="83"/>
        <end position="95"/>
    </location>
</feature>
<dbReference type="InterPro" id="IPR011990">
    <property type="entry name" value="TPR-like_helical_dom_sf"/>
</dbReference>
<gene>
    <name evidence="3" type="ORF">CYCCA115_LOCUS12237</name>
</gene>
<feature type="compositionally biased region" description="Polar residues" evidence="2">
    <location>
        <begin position="186"/>
        <end position="207"/>
    </location>
</feature>
<evidence type="ECO:0000256" key="1">
    <source>
        <dbReference type="PROSITE-ProRule" id="PRU00339"/>
    </source>
</evidence>
<name>A0AAD2FQU7_9STRA</name>
<evidence type="ECO:0000313" key="4">
    <source>
        <dbReference type="Proteomes" id="UP001295423"/>
    </source>
</evidence>
<dbReference type="AlphaFoldDB" id="A0AAD2FQU7"/>
<comment type="caution">
    <text evidence="3">The sequence shown here is derived from an EMBL/GenBank/DDBJ whole genome shotgun (WGS) entry which is preliminary data.</text>
</comment>
<proteinExistence type="predicted"/>
<organism evidence="3 4">
    <name type="scientific">Cylindrotheca closterium</name>
    <dbReference type="NCBI Taxonomy" id="2856"/>
    <lineage>
        <taxon>Eukaryota</taxon>
        <taxon>Sar</taxon>
        <taxon>Stramenopiles</taxon>
        <taxon>Ochrophyta</taxon>
        <taxon>Bacillariophyta</taxon>
        <taxon>Bacillariophyceae</taxon>
        <taxon>Bacillariophycidae</taxon>
        <taxon>Bacillariales</taxon>
        <taxon>Bacillariaceae</taxon>
        <taxon>Cylindrotheca</taxon>
    </lineage>
</organism>
<evidence type="ECO:0008006" key="5">
    <source>
        <dbReference type="Google" id="ProtNLM"/>
    </source>
</evidence>
<feature type="region of interest" description="Disordered" evidence="2">
    <location>
        <begin position="173"/>
        <end position="216"/>
    </location>
</feature>
<reference evidence="3" key="1">
    <citation type="submission" date="2023-08" db="EMBL/GenBank/DDBJ databases">
        <authorList>
            <person name="Audoor S."/>
            <person name="Bilcke G."/>
        </authorList>
    </citation>
    <scope>NUCLEOTIDE SEQUENCE</scope>
</reference>
<feature type="region of interest" description="Disordered" evidence="2">
    <location>
        <begin position="17"/>
        <end position="95"/>
    </location>
</feature>
<accession>A0AAD2FQU7</accession>
<dbReference type="InterPro" id="IPR019734">
    <property type="entry name" value="TPR_rpt"/>
</dbReference>
<feature type="compositionally biased region" description="Polar residues" evidence="2">
    <location>
        <begin position="57"/>
        <end position="66"/>
    </location>
</feature>
<dbReference type="PROSITE" id="PS50005">
    <property type="entry name" value="TPR"/>
    <property type="match status" value="1"/>
</dbReference>
<sequence>MSVLMNFGHSNVVHANENSSYHQKRSSPFPPKSPDSVATANPGRTMPRKKDRKVLQERSTGATNQARSPIPPRPLSLRSSRSKERRKRDSTRKSKPSIWRFDVNEEEEKKEDSHMSTCRVLLTRHSFSPELSGPSQHFQWQLPTQKSHRRAQSWDAGDHSVCLSSNQYVNSGEEQKYNGSDDACRQNLNPTTTSGGHVQEPSYQENNARPRSDQSRETFQQLRYAIRMARNKAMMENCWANYQILAQLLRRLAGLYFEQEEVFAAQATLEDALEMYQHVLACTSGNGKDSCLMEIADIICNLGSIELQHKNFELAIARFTEALDLQAGILGGKHPKVIASLDNLGYSLSKCKSYNQALFSYTDMLNAQLLHYETFNAECYETLGKQLLMYEKLNDWKGATKAVKRALEKALNVTKVSNEYIEKLQRLRSELKAKSNLSRR</sequence>
<dbReference type="EMBL" id="CAKOGP040001758">
    <property type="protein sequence ID" value="CAJ1949717.1"/>
    <property type="molecule type" value="Genomic_DNA"/>
</dbReference>
<dbReference type="Gene3D" id="1.25.40.10">
    <property type="entry name" value="Tetratricopeptide repeat domain"/>
    <property type="match status" value="1"/>
</dbReference>
<dbReference type="SUPFAM" id="SSF48452">
    <property type="entry name" value="TPR-like"/>
    <property type="match status" value="1"/>
</dbReference>
<evidence type="ECO:0000313" key="3">
    <source>
        <dbReference type="EMBL" id="CAJ1949717.1"/>
    </source>
</evidence>
<keyword evidence="1" id="KW-0802">TPR repeat</keyword>
<dbReference type="SMART" id="SM00028">
    <property type="entry name" value="TPR"/>
    <property type="match status" value="3"/>
</dbReference>
<feature type="repeat" description="TPR" evidence="1">
    <location>
        <begin position="296"/>
        <end position="329"/>
    </location>
</feature>
<evidence type="ECO:0000256" key="2">
    <source>
        <dbReference type="SAM" id="MobiDB-lite"/>
    </source>
</evidence>
<protein>
    <recommendedName>
        <fullName evidence="5">Kinesin light chain</fullName>
    </recommendedName>
</protein>
<dbReference type="Pfam" id="PF13424">
    <property type="entry name" value="TPR_12"/>
    <property type="match status" value="1"/>
</dbReference>
<dbReference type="Proteomes" id="UP001295423">
    <property type="component" value="Unassembled WGS sequence"/>
</dbReference>
<keyword evidence="4" id="KW-1185">Reference proteome</keyword>